<evidence type="ECO:0000313" key="3">
    <source>
        <dbReference type="EMBL" id="GMI54437.1"/>
    </source>
</evidence>
<name>A0ABQ6NC75_9STRA</name>
<keyword evidence="2" id="KW-0812">Transmembrane</keyword>
<evidence type="ECO:0000256" key="2">
    <source>
        <dbReference type="SAM" id="Phobius"/>
    </source>
</evidence>
<dbReference type="Proteomes" id="UP001165060">
    <property type="component" value="Unassembled WGS sequence"/>
</dbReference>
<reference evidence="3 4" key="1">
    <citation type="journal article" date="2023" name="Commun. Biol.">
        <title>Genome analysis of Parmales, the sister group of diatoms, reveals the evolutionary specialization of diatoms from phago-mixotrophs to photoautotrophs.</title>
        <authorList>
            <person name="Ban H."/>
            <person name="Sato S."/>
            <person name="Yoshikawa S."/>
            <person name="Yamada K."/>
            <person name="Nakamura Y."/>
            <person name="Ichinomiya M."/>
            <person name="Sato N."/>
            <person name="Blanc-Mathieu R."/>
            <person name="Endo H."/>
            <person name="Kuwata A."/>
            <person name="Ogata H."/>
        </authorList>
    </citation>
    <scope>NUCLEOTIDE SEQUENCE [LARGE SCALE GENOMIC DNA]</scope>
</reference>
<protein>
    <submittedName>
        <fullName evidence="3">Uncharacterized protein</fullName>
    </submittedName>
</protein>
<proteinExistence type="predicted"/>
<keyword evidence="4" id="KW-1185">Reference proteome</keyword>
<accession>A0ABQ6NC75</accession>
<organism evidence="3 4">
    <name type="scientific">Tetraparma gracilis</name>
    <dbReference type="NCBI Taxonomy" id="2962635"/>
    <lineage>
        <taxon>Eukaryota</taxon>
        <taxon>Sar</taxon>
        <taxon>Stramenopiles</taxon>
        <taxon>Ochrophyta</taxon>
        <taxon>Bolidophyceae</taxon>
        <taxon>Parmales</taxon>
        <taxon>Triparmaceae</taxon>
        <taxon>Tetraparma</taxon>
    </lineage>
</organism>
<dbReference type="EMBL" id="BRYB01006290">
    <property type="protein sequence ID" value="GMI54437.1"/>
    <property type="molecule type" value="Genomic_DNA"/>
</dbReference>
<sequence>MAPVAQDPTVQARAKWIAAKISDRTLRDAFIRAVTDKTLVYSDAERKQIEEGLKMEAEVTNSSALKPIKVSTPLLDKAVAMTSKDGQHNIVQSSAIVRAPLMDVVAYMYCVEQEVGKILNDEVGALTKVLETKNEHCVVMQWRPASFPRPLSNRDGVFCCIYQELGIGEGIISITSTAHAAAANTDNTVRTTGTRLLRFSQVTPTVTRFTATATFDLCGSIPRFISDTLTTPAAARTPLGTLGYFLKIKETAELDSGVYGGQDARALGQLLVHEMEPVRTKKRPEHLEAKLHVFFYRTTVLRELADVHPWFPEMTFQILRNQASAPRTTKAKLADFTERDAVIIGQAWIITFPALIELESERPFFRPFVHAVVELLLSITVNSVKMHMYNKEARVEWMAAKIKDRAIRATFIRAVTDNAQEYSEAERKQIEEGLKMEAEIKETAKLDADGQDARALGQVLMHEIEPVRTKKRPEHLEAKLHTFFYRTTVLRELADVHLWFPEMLFQILRNIPSRPRTTKAKLVDFTERDAVIVGRAMKVLMISNATPNAAVDEWILTFPALQELETAHPFFRPFMNEIAKHILSVADFGLKMRLFSGAGLSVFDIVSDVYMIVVFLGSEETRGVAHVNIACVALSLFWQLVLVGFVNKKRSWRRIACEVLYVVSYLKPGIDAARVAAGNENDDGLAACYPLAELTGSKMIEMVFESIPAAIIQTRAFIISEERSTLALVSIIISCCTTGFAAATMWYIILACMVKPEYRHRFYSTETCVQYVRAGFTSSQSDEGKMTIFYRHEVKWRDYKDEVRDFTHANWARWKEEQPAWFDAEVIALVPDEYIPIAALASLNAAAHGGQRRRSSLGLAGSVRQSVRESVRRDDRE</sequence>
<comment type="caution">
    <text evidence="3">The sequence shown here is derived from an EMBL/GenBank/DDBJ whole genome shotgun (WGS) entry which is preliminary data.</text>
</comment>
<keyword evidence="2" id="KW-0472">Membrane</keyword>
<evidence type="ECO:0000313" key="4">
    <source>
        <dbReference type="Proteomes" id="UP001165060"/>
    </source>
</evidence>
<gene>
    <name evidence="3" type="ORF">TeGR_g3786</name>
</gene>
<feature type="transmembrane region" description="Helical" evidence="2">
    <location>
        <begin position="623"/>
        <end position="646"/>
    </location>
</feature>
<dbReference type="SUPFAM" id="SSF55961">
    <property type="entry name" value="Bet v1-like"/>
    <property type="match status" value="1"/>
</dbReference>
<evidence type="ECO:0000256" key="1">
    <source>
        <dbReference type="SAM" id="MobiDB-lite"/>
    </source>
</evidence>
<keyword evidence="2" id="KW-1133">Transmembrane helix</keyword>
<feature type="compositionally biased region" description="Basic and acidic residues" evidence="1">
    <location>
        <begin position="866"/>
        <end position="877"/>
    </location>
</feature>
<feature type="region of interest" description="Disordered" evidence="1">
    <location>
        <begin position="857"/>
        <end position="877"/>
    </location>
</feature>
<dbReference type="Gene3D" id="3.30.530.20">
    <property type="match status" value="1"/>
</dbReference>
<feature type="transmembrane region" description="Helical" evidence="2">
    <location>
        <begin position="725"/>
        <end position="749"/>
    </location>
</feature>
<dbReference type="InterPro" id="IPR023393">
    <property type="entry name" value="START-like_dom_sf"/>
</dbReference>